<dbReference type="NCBIfam" id="NF011712">
    <property type="entry name" value="PRK15133.1"/>
    <property type="match status" value="1"/>
</dbReference>
<keyword evidence="5 7" id="KW-1133">Transmembrane helix</keyword>
<evidence type="ECO:0000259" key="9">
    <source>
        <dbReference type="PROSITE" id="PS50928"/>
    </source>
</evidence>
<evidence type="ECO:0000256" key="5">
    <source>
        <dbReference type="ARBA" id="ARBA00022989"/>
    </source>
</evidence>
<sequence>MGAYIIRRLLLMIPTLFGIMAISFIVVQFAPGGPIEQIIAQVTGQGGGADARLGAGGGSDLGGRDFEASGGETTSRYRGAQGLDPEFIAQLERQFGFDKPAHERFFLMLWNYIRFDFGESYFRDISVVDLIIEKMPVSISLGIWITLISYGISIPLGIRKAVKDGSTFDMWTSGVVIVAYAIPSFLFAIMLMVLFAGGSFFDWFPLRGLTSDNWEQLSWPARILDYFWHLTLPLTALVLSAFATTTLLTKNSFLDEIRKQYVITARAKGLGERQVLYGHVFRNAMLIIVAGFPGAFISSFFTGALLIESIFSLDGLGLLGFRSVIDRDYPVVFATLYIFSLMGLVISLISDITYTLIDPRIDFERRDV</sequence>
<feature type="transmembrane region" description="Helical" evidence="7">
    <location>
        <begin position="170"/>
        <end position="196"/>
    </location>
</feature>
<evidence type="ECO:0000256" key="4">
    <source>
        <dbReference type="ARBA" id="ARBA00022692"/>
    </source>
</evidence>
<dbReference type="InterPro" id="IPR000515">
    <property type="entry name" value="MetI-like"/>
</dbReference>
<feature type="transmembrane region" description="Helical" evidence="7">
    <location>
        <begin position="284"/>
        <end position="311"/>
    </location>
</feature>
<evidence type="ECO:0000256" key="1">
    <source>
        <dbReference type="ARBA" id="ARBA00004651"/>
    </source>
</evidence>
<feature type="transmembrane region" description="Helical" evidence="7">
    <location>
        <begin position="137"/>
        <end position="158"/>
    </location>
</feature>
<feature type="transmembrane region" description="Helical" evidence="7">
    <location>
        <begin position="226"/>
        <end position="249"/>
    </location>
</feature>
<evidence type="ECO:0000256" key="7">
    <source>
        <dbReference type="RuleBase" id="RU363032"/>
    </source>
</evidence>
<evidence type="ECO:0000256" key="2">
    <source>
        <dbReference type="ARBA" id="ARBA00022448"/>
    </source>
</evidence>
<dbReference type="Proteomes" id="UP001320831">
    <property type="component" value="Unassembled WGS sequence"/>
</dbReference>
<keyword evidence="6 7" id="KW-0472">Membrane</keyword>
<evidence type="ECO:0000313" key="11">
    <source>
        <dbReference type="Proteomes" id="UP001320831"/>
    </source>
</evidence>
<feature type="domain" description="ABC transmembrane type-1" evidence="9">
    <location>
        <begin position="135"/>
        <end position="350"/>
    </location>
</feature>
<evidence type="ECO:0000313" key="10">
    <source>
        <dbReference type="EMBL" id="MCT7374395.1"/>
    </source>
</evidence>
<reference evidence="10 11" key="1">
    <citation type="submission" date="2022-09" db="EMBL/GenBank/DDBJ databases">
        <title>Chelativorans salina sp. nov., a novel slightly halophilic bacterium isolated from a saline lake sediment enrichment.</title>
        <authorList>
            <person name="Gao L."/>
            <person name="Fang B.-Z."/>
            <person name="Li W.-J."/>
        </authorList>
    </citation>
    <scope>NUCLEOTIDE SEQUENCE [LARGE SCALE GENOMIC DNA]</scope>
    <source>
        <strain evidence="10 11">EGI FJ00035</strain>
    </source>
</reference>
<keyword evidence="4 7" id="KW-0812">Transmembrane</keyword>
<evidence type="ECO:0000256" key="8">
    <source>
        <dbReference type="SAM" id="MobiDB-lite"/>
    </source>
</evidence>
<organism evidence="10 11">
    <name type="scientific">Chelativorans salis</name>
    <dbReference type="NCBI Taxonomy" id="2978478"/>
    <lineage>
        <taxon>Bacteria</taxon>
        <taxon>Pseudomonadati</taxon>
        <taxon>Pseudomonadota</taxon>
        <taxon>Alphaproteobacteria</taxon>
        <taxon>Hyphomicrobiales</taxon>
        <taxon>Phyllobacteriaceae</taxon>
        <taxon>Chelativorans</taxon>
    </lineage>
</organism>
<feature type="transmembrane region" description="Helical" evidence="7">
    <location>
        <begin position="9"/>
        <end position="30"/>
    </location>
</feature>
<keyword evidence="2 7" id="KW-0813">Transport</keyword>
<comment type="caution">
    <text evidence="10">The sequence shown here is derived from an EMBL/GenBank/DDBJ whole genome shotgun (WGS) entry which is preliminary data.</text>
</comment>
<accession>A0ABT2LIJ8</accession>
<evidence type="ECO:0000256" key="3">
    <source>
        <dbReference type="ARBA" id="ARBA00022475"/>
    </source>
</evidence>
<dbReference type="PROSITE" id="PS50928">
    <property type="entry name" value="ABC_TM1"/>
    <property type="match status" value="1"/>
</dbReference>
<feature type="transmembrane region" description="Helical" evidence="7">
    <location>
        <begin position="331"/>
        <end position="357"/>
    </location>
</feature>
<dbReference type="SUPFAM" id="SSF161098">
    <property type="entry name" value="MetI-like"/>
    <property type="match status" value="1"/>
</dbReference>
<dbReference type="RefSeq" id="WP_260900786.1">
    <property type="nucleotide sequence ID" value="NZ_JAOCZP010000001.1"/>
</dbReference>
<dbReference type="Pfam" id="PF00528">
    <property type="entry name" value="BPD_transp_1"/>
    <property type="match status" value="1"/>
</dbReference>
<dbReference type="PANTHER" id="PTHR30465:SF66">
    <property type="entry name" value="INNER MEMBRANE ABC TRANSPORTER PERMEASE PROTEIN YEJB"/>
    <property type="match status" value="1"/>
</dbReference>
<dbReference type="CDD" id="cd06261">
    <property type="entry name" value="TM_PBP2"/>
    <property type="match status" value="1"/>
</dbReference>
<feature type="region of interest" description="Disordered" evidence="8">
    <location>
        <begin position="55"/>
        <end position="75"/>
    </location>
</feature>
<evidence type="ECO:0000256" key="6">
    <source>
        <dbReference type="ARBA" id="ARBA00023136"/>
    </source>
</evidence>
<dbReference type="PANTHER" id="PTHR30465">
    <property type="entry name" value="INNER MEMBRANE ABC TRANSPORTER"/>
    <property type="match status" value="1"/>
</dbReference>
<dbReference type="EMBL" id="JAOCZP010000001">
    <property type="protein sequence ID" value="MCT7374395.1"/>
    <property type="molecule type" value="Genomic_DNA"/>
</dbReference>
<keyword evidence="11" id="KW-1185">Reference proteome</keyword>
<comment type="subcellular location">
    <subcellularLocation>
        <location evidence="1 7">Cell membrane</location>
        <topology evidence="1 7">Multi-pass membrane protein</topology>
    </subcellularLocation>
</comment>
<protein>
    <submittedName>
        <fullName evidence="10">Microcin C ABC transporter permease YejB</fullName>
    </submittedName>
</protein>
<dbReference type="InterPro" id="IPR035906">
    <property type="entry name" value="MetI-like_sf"/>
</dbReference>
<keyword evidence="3" id="KW-1003">Cell membrane</keyword>
<name>A0ABT2LIJ8_9HYPH</name>
<gene>
    <name evidence="10" type="ORF">N5A92_05030</name>
</gene>
<dbReference type="Gene3D" id="1.10.3720.10">
    <property type="entry name" value="MetI-like"/>
    <property type="match status" value="1"/>
</dbReference>
<proteinExistence type="inferred from homology"/>
<comment type="similarity">
    <text evidence="7">Belongs to the binding-protein-dependent transport system permease family.</text>
</comment>